<dbReference type="KEGG" id="plei:Q9312_08845"/>
<dbReference type="EMBL" id="CP133548">
    <property type="protein sequence ID" value="WMS89007.1"/>
    <property type="molecule type" value="Genomic_DNA"/>
</dbReference>
<dbReference type="Proteomes" id="UP001239782">
    <property type="component" value="Chromosome"/>
</dbReference>
<accession>A0AA51RWR7</accession>
<reference evidence="1 2" key="1">
    <citation type="submission" date="2023-08" db="EMBL/GenBank/DDBJ databases">
        <title>Pleionea litopenaei sp. nov., isolated from stomach of juvenile Litopenaeus vannamei.</title>
        <authorList>
            <person name="Rho A.M."/>
            <person name="Hwang C.Y."/>
        </authorList>
    </citation>
    <scope>NUCLEOTIDE SEQUENCE [LARGE SCALE GENOMIC DNA]</scope>
    <source>
        <strain evidence="1 2">HL-JVS1</strain>
    </source>
</reference>
<evidence type="ECO:0000313" key="1">
    <source>
        <dbReference type="EMBL" id="WMS89007.1"/>
    </source>
</evidence>
<proteinExistence type="predicted"/>
<keyword evidence="2" id="KW-1185">Reference proteome</keyword>
<protein>
    <recommendedName>
        <fullName evidence="3">GTPase</fullName>
    </recommendedName>
</protein>
<evidence type="ECO:0000313" key="2">
    <source>
        <dbReference type="Proteomes" id="UP001239782"/>
    </source>
</evidence>
<evidence type="ECO:0008006" key="3">
    <source>
        <dbReference type="Google" id="ProtNLM"/>
    </source>
</evidence>
<sequence length="608" mass="68130">MIQGQLGLSIRAPEPIKPALVAKLSPRHVAKWIDSLPIANVSDSSKRIYQMLLDCNKSALDDDERFKILMSLHGPVQTVLKSLSKNFTGHTLNLTERQKKVAALVQAIHTEMAIGFKIIIEHQAESPSLLKKSMLHVALFNALEYLSLTVVRCYQVYTDVPRRIWKEINSIFKFSISQKLDSKHCSIEGFQQEHSIRDIYKKVCLLSVANPYQLRQQEIESVFNGLQKYVNDCELDLSTRFDNRFVVDLNQAMPPMHQGLIKTRPSQFTFSLNLDRVVHELQNDLKAKKDASRNVAIGGLSARLTRHLLQSWAHLSSRNFARTPCSGNLKVAVGLSATHQLMSGDDEPSQSATNTLEQYEGSLHNATLLDNHSTMEMLSNFGNDSFYTAPRDEDVWAKLYRPKQAIPDDNQIDYATAFGKQDSLANSHYQLIDADIVNMSPGGYCIQLGENPPLNTQTGEVVGLVETEGNGQETWHVGVIRWLKRIKGEPQVQLGVQLIAPGAKPVTSMTLAQGNQKAKVMKALLLPELKGIGQPTTLLTNPNFFNPQQKVTIRDGEEEFTARLTQLVSSSQGYRQFYFELMEGTPNRSANSDHDSKDGGFDNVWDLI</sequence>
<gene>
    <name evidence="1" type="ORF">Q9312_08845</name>
</gene>
<dbReference type="RefSeq" id="WP_309204241.1">
    <property type="nucleotide sequence ID" value="NZ_CP133548.1"/>
</dbReference>
<dbReference type="AlphaFoldDB" id="A0AA51RWR7"/>
<organism evidence="1 2">
    <name type="scientific">Pleionea litopenaei</name>
    <dbReference type="NCBI Taxonomy" id="3070815"/>
    <lineage>
        <taxon>Bacteria</taxon>
        <taxon>Pseudomonadati</taxon>
        <taxon>Pseudomonadota</taxon>
        <taxon>Gammaproteobacteria</taxon>
        <taxon>Oceanospirillales</taxon>
        <taxon>Pleioneaceae</taxon>
        <taxon>Pleionea</taxon>
    </lineage>
</organism>
<name>A0AA51RWR7_9GAMM</name>